<proteinExistence type="inferred from homology"/>
<dbReference type="OrthoDB" id="9802065at2"/>
<dbReference type="SMART" id="SM00798">
    <property type="entry name" value="AICARFT_IMPCHas"/>
    <property type="match status" value="1"/>
</dbReference>
<gene>
    <name evidence="10 13" type="primary">purH</name>
    <name evidence="13" type="ORF">CSUB8521_0582</name>
</gene>
<dbReference type="PANTHER" id="PTHR11692:SF0">
    <property type="entry name" value="BIFUNCTIONAL PURINE BIOSYNTHESIS PROTEIN ATIC"/>
    <property type="match status" value="1"/>
</dbReference>
<dbReference type="HAMAP" id="MF_00139">
    <property type="entry name" value="PurH"/>
    <property type="match status" value="1"/>
</dbReference>
<keyword evidence="5 10" id="KW-0658">Purine biosynthesis</keyword>
<evidence type="ECO:0000256" key="9">
    <source>
        <dbReference type="ARBA" id="ARBA00050687"/>
    </source>
</evidence>
<sequence length="510" mass="56920">MKALISVSDKEDVVEFASELAKLGFELLSTGGTYKLLKENNLQVQEVSDFTQSPEMFEGRVKTLHPKIHGGILYKREDENHQKQAKEHHIESIDLLCVNLYPFKKTTIMTQDFDEIVENIDIGGPAMIRSGAKNFKNVIVVCDILDYDKIIQALKENTLDLDFRRSLMIKAYEHTANYDAYIANYMNECFNGGFGASKFIVGQKVFDTKYGENPHQKGALYEFDDFFTHNFTTLKGEASFNNLTDINAALNLASAFDKAPAVAIVKHANACGFAIKENLLQSYIHALKCDTLSAYGGVVAINGTLDKELAQKINEIYIEVIIAANVDDEALEVFKDKKRIKIFTQKAPFLTRAYDKYDFKHIDGGFVYQDSDEVKEDELKNAVLKSERKASEEELKDLEIAMKIAAFTKSNNVVYVKNGAMIAIGMGMTSRIDAAKAAISKAKEMGLDLQGCVLASEAFFPFRDSIDEASKIGVKAIIEPGGSIRDEDIIQAANEYGIALYFSGVRHFLH</sequence>
<evidence type="ECO:0000256" key="5">
    <source>
        <dbReference type="ARBA" id="ARBA00022755"/>
    </source>
</evidence>
<dbReference type="InterPro" id="IPR036914">
    <property type="entry name" value="MGS-like_dom_sf"/>
</dbReference>
<dbReference type="InterPro" id="IPR016193">
    <property type="entry name" value="Cytidine_deaminase-like"/>
</dbReference>
<evidence type="ECO:0000256" key="10">
    <source>
        <dbReference type="HAMAP-Rule" id="MF_00139"/>
    </source>
</evidence>
<evidence type="ECO:0000256" key="6">
    <source>
        <dbReference type="ARBA" id="ARBA00022801"/>
    </source>
</evidence>
<dbReference type="Gene3D" id="3.40.140.20">
    <property type="match status" value="2"/>
</dbReference>
<feature type="coiled-coil region" evidence="11">
    <location>
        <begin position="374"/>
        <end position="401"/>
    </location>
</feature>
<dbReference type="FunFam" id="3.40.50.1380:FF:000001">
    <property type="entry name" value="Bifunctional purine biosynthesis protein PurH"/>
    <property type="match status" value="1"/>
</dbReference>
<dbReference type="InterPro" id="IPR024051">
    <property type="entry name" value="AICAR_Tfase_dup_dom_sf"/>
</dbReference>
<evidence type="ECO:0000313" key="14">
    <source>
        <dbReference type="Proteomes" id="UP000031135"/>
    </source>
</evidence>
<evidence type="ECO:0000256" key="1">
    <source>
        <dbReference type="ARBA" id="ARBA00004844"/>
    </source>
</evidence>
<dbReference type="InterPro" id="IPR002695">
    <property type="entry name" value="PurH-like"/>
</dbReference>
<dbReference type="GO" id="GO:0005829">
    <property type="term" value="C:cytosol"/>
    <property type="evidence" value="ECO:0007669"/>
    <property type="project" value="TreeGrafter"/>
</dbReference>
<comment type="pathway">
    <text evidence="2 10">Purine metabolism; IMP biosynthesis via de novo pathway; 5-formamido-1-(5-phospho-D-ribosyl)imidazole-4-carboxamide from 5-amino-1-(5-phospho-D-ribosyl)imidazole-4-carboxamide (10-formyl THF route): step 1/1.</text>
</comment>
<dbReference type="CDD" id="cd01421">
    <property type="entry name" value="IMPCH"/>
    <property type="match status" value="1"/>
</dbReference>
<protein>
    <recommendedName>
        <fullName evidence="10">Bifunctional purine biosynthesis protein PurH</fullName>
    </recommendedName>
    <domain>
        <recommendedName>
            <fullName evidence="10">Phosphoribosylaminoimidazolecarboxamide formyltransferase</fullName>
            <ecNumber evidence="10">2.1.2.3</ecNumber>
        </recommendedName>
        <alternativeName>
            <fullName evidence="10">AICAR transformylase</fullName>
        </alternativeName>
    </domain>
    <domain>
        <recommendedName>
            <fullName evidence="10">IMP cyclohydrolase</fullName>
            <ecNumber evidence="10">3.5.4.10</ecNumber>
        </recommendedName>
        <alternativeName>
            <fullName evidence="10">ATIC</fullName>
        </alternativeName>
        <alternativeName>
            <fullName evidence="10">IMP synthase</fullName>
        </alternativeName>
        <alternativeName>
            <fullName evidence="10">Inosinicase</fullName>
        </alternativeName>
    </domain>
</protein>
<dbReference type="GO" id="GO:0003937">
    <property type="term" value="F:IMP cyclohydrolase activity"/>
    <property type="evidence" value="ECO:0007669"/>
    <property type="project" value="UniProtKB-UniRule"/>
</dbReference>
<dbReference type="UniPathway" id="UPA00074">
    <property type="reaction ID" value="UER00133"/>
</dbReference>
<dbReference type="PROSITE" id="PS51855">
    <property type="entry name" value="MGS"/>
    <property type="match status" value="1"/>
</dbReference>
<dbReference type="SMART" id="SM00851">
    <property type="entry name" value="MGS"/>
    <property type="match status" value="1"/>
</dbReference>
<comment type="similarity">
    <text evidence="3 10">Belongs to the PurH family.</text>
</comment>
<dbReference type="AlphaFoldDB" id="A0A0A8HC05"/>
<reference evidence="13 14" key="1">
    <citation type="journal article" date="2014" name="Genome Biol. Evol.">
        <title>Comparative Genomics of the Campylobacter lari Group.</title>
        <authorList>
            <person name="Miller W.G."/>
            <person name="Yee E."/>
            <person name="Chapman M.H."/>
            <person name="Smith T.P."/>
            <person name="Bono J.L."/>
            <person name="Huynh S."/>
            <person name="Parker C.T."/>
            <person name="Vandamme P."/>
            <person name="Luong K."/>
            <person name="Korlach J."/>
        </authorList>
    </citation>
    <scope>NUCLEOTIDE SEQUENCE [LARGE SCALE GENOMIC DNA]</scope>
    <source>
        <strain evidence="13 14">LMG 24374</strain>
    </source>
</reference>
<dbReference type="PIRSF" id="PIRSF000414">
    <property type="entry name" value="AICARFT_IMPCHas"/>
    <property type="match status" value="1"/>
</dbReference>
<dbReference type="NCBIfam" id="TIGR00355">
    <property type="entry name" value="purH"/>
    <property type="match status" value="1"/>
</dbReference>
<dbReference type="SUPFAM" id="SSF52335">
    <property type="entry name" value="Methylglyoxal synthase-like"/>
    <property type="match status" value="1"/>
</dbReference>
<accession>A0A0A8HC05</accession>
<keyword evidence="6 10" id="KW-0378">Hydrolase</keyword>
<dbReference type="Pfam" id="PF01808">
    <property type="entry name" value="AICARFT_IMPCHas"/>
    <property type="match status" value="1"/>
</dbReference>
<dbReference type="GO" id="GO:0004643">
    <property type="term" value="F:phosphoribosylaminoimidazolecarboxamide formyltransferase activity"/>
    <property type="evidence" value="ECO:0007669"/>
    <property type="project" value="UniProtKB-UniRule"/>
</dbReference>
<comment type="domain">
    <text evidence="10">The IMP cyclohydrolase activity resides in the N-terminal region.</text>
</comment>
<keyword evidence="11" id="KW-0175">Coiled coil</keyword>
<dbReference type="NCBIfam" id="NF002049">
    <property type="entry name" value="PRK00881.1"/>
    <property type="match status" value="1"/>
</dbReference>
<evidence type="ECO:0000259" key="12">
    <source>
        <dbReference type="PROSITE" id="PS51855"/>
    </source>
</evidence>
<keyword evidence="7 10" id="KW-0511">Multifunctional enzyme</keyword>
<dbReference type="EC" id="3.5.4.10" evidence="10"/>
<dbReference type="InterPro" id="IPR011607">
    <property type="entry name" value="MGS-like_dom"/>
</dbReference>
<dbReference type="FunFam" id="3.40.140.20:FF:000001">
    <property type="entry name" value="Bifunctional purine biosynthesis protein PurH"/>
    <property type="match status" value="1"/>
</dbReference>
<keyword evidence="4 10" id="KW-0808">Transferase</keyword>
<dbReference type="Pfam" id="PF02142">
    <property type="entry name" value="MGS"/>
    <property type="match status" value="1"/>
</dbReference>
<dbReference type="SUPFAM" id="SSF53927">
    <property type="entry name" value="Cytidine deaminase-like"/>
    <property type="match status" value="1"/>
</dbReference>
<evidence type="ECO:0000313" key="13">
    <source>
        <dbReference type="EMBL" id="AJC90439.1"/>
    </source>
</evidence>
<dbReference type="Proteomes" id="UP000031135">
    <property type="component" value="Chromosome"/>
</dbReference>
<evidence type="ECO:0000256" key="11">
    <source>
        <dbReference type="SAM" id="Coils"/>
    </source>
</evidence>
<dbReference type="KEGG" id="csm:CSUB8521_0582"/>
<dbReference type="EMBL" id="CP007772">
    <property type="protein sequence ID" value="AJC90439.1"/>
    <property type="molecule type" value="Genomic_DNA"/>
</dbReference>
<evidence type="ECO:0000256" key="3">
    <source>
        <dbReference type="ARBA" id="ARBA00007667"/>
    </source>
</evidence>
<evidence type="ECO:0000256" key="2">
    <source>
        <dbReference type="ARBA" id="ARBA00004954"/>
    </source>
</evidence>
<evidence type="ECO:0000256" key="4">
    <source>
        <dbReference type="ARBA" id="ARBA00022679"/>
    </source>
</evidence>
<dbReference type="GO" id="GO:0006189">
    <property type="term" value="P:'de novo' IMP biosynthetic process"/>
    <property type="evidence" value="ECO:0007669"/>
    <property type="project" value="UniProtKB-UniRule"/>
</dbReference>
<dbReference type="RefSeq" id="WP_039663219.1">
    <property type="nucleotide sequence ID" value="NZ_CP007772.1"/>
</dbReference>
<comment type="catalytic activity">
    <reaction evidence="8 10">
        <text>(6R)-10-formyltetrahydrofolate + 5-amino-1-(5-phospho-beta-D-ribosyl)imidazole-4-carboxamide = 5-formamido-1-(5-phospho-D-ribosyl)imidazole-4-carboxamide + (6S)-5,6,7,8-tetrahydrofolate</text>
        <dbReference type="Rhea" id="RHEA:22192"/>
        <dbReference type="ChEBI" id="CHEBI:57453"/>
        <dbReference type="ChEBI" id="CHEBI:58467"/>
        <dbReference type="ChEBI" id="CHEBI:58475"/>
        <dbReference type="ChEBI" id="CHEBI:195366"/>
        <dbReference type="EC" id="2.1.2.3"/>
    </reaction>
</comment>
<comment type="catalytic activity">
    <reaction evidence="9 10">
        <text>IMP + H2O = 5-formamido-1-(5-phospho-D-ribosyl)imidazole-4-carboxamide</text>
        <dbReference type="Rhea" id="RHEA:18445"/>
        <dbReference type="ChEBI" id="CHEBI:15377"/>
        <dbReference type="ChEBI" id="CHEBI:58053"/>
        <dbReference type="ChEBI" id="CHEBI:58467"/>
        <dbReference type="EC" id="3.5.4.10"/>
    </reaction>
</comment>
<dbReference type="EC" id="2.1.2.3" evidence="10"/>
<feature type="domain" description="MGS-like" evidence="12">
    <location>
        <begin position="1"/>
        <end position="142"/>
    </location>
</feature>
<dbReference type="PANTHER" id="PTHR11692">
    <property type="entry name" value="BIFUNCTIONAL PURINE BIOSYNTHESIS PROTEIN PURH"/>
    <property type="match status" value="1"/>
</dbReference>
<organism evidence="13 14">
    <name type="scientific">Campylobacter subantarcticus LMG 24374</name>
    <dbReference type="NCBI Taxonomy" id="1388751"/>
    <lineage>
        <taxon>Bacteria</taxon>
        <taxon>Pseudomonadati</taxon>
        <taxon>Campylobacterota</taxon>
        <taxon>Epsilonproteobacteria</taxon>
        <taxon>Campylobacterales</taxon>
        <taxon>Campylobacteraceae</taxon>
        <taxon>Campylobacter</taxon>
    </lineage>
</organism>
<comment type="pathway">
    <text evidence="1 10">Purine metabolism; IMP biosynthesis via de novo pathway; IMP from 5-formamido-1-(5-phospho-D-ribosyl)imidazole-4-carboxamide: step 1/1.</text>
</comment>
<dbReference type="Gene3D" id="3.40.50.1380">
    <property type="entry name" value="Methylglyoxal synthase-like domain"/>
    <property type="match status" value="1"/>
</dbReference>
<dbReference type="HOGENOM" id="CLU_016316_5_2_7"/>
<evidence type="ECO:0000256" key="8">
    <source>
        <dbReference type="ARBA" id="ARBA00050488"/>
    </source>
</evidence>
<name>A0A0A8HC05_9BACT</name>
<evidence type="ECO:0000256" key="7">
    <source>
        <dbReference type="ARBA" id="ARBA00023268"/>
    </source>
</evidence>